<gene>
    <name evidence="3" type="ORF">CK498_07355</name>
</gene>
<dbReference type="AlphaFoldDB" id="A0A2A2F1V5"/>
<name>A0A2A2F1V5_9GAMM</name>
<evidence type="ECO:0000256" key="1">
    <source>
        <dbReference type="SAM" id="MobiDB-lite"/>
    </source>
</evidence>
<evidence type="ECO:0000313" key="3">
    <source>
        <dbReference type="EMBL" id="PAU78605.1"/>
    </source>
</evidence>
<comment type="caution">
    <text evidence="3">The sequence shown here is derived from an EMBL/GenBank/DDBJ whole genome shotgun (WGS) entry which is preliminary data.</text>
</comment>
<dbReference type="Pfam" id="PF03713">
    <property type="entry name" value="DUF305"/>
    <property type="match status" value="1"/>
</dbReference>
<dbReference type="InterPro" id="IPR012347">
    <property type="entry name" value="Ferritin-like"/>
</dbReference>
<dbReference type="EMBL" id="NSKB01000002">
    <property type="protein sequence ID" value="PAU78605.1"/>
    <property type="molecule type" value="Genomic_DNA"/>
</dbReference>
<sequence length="158" mass="17118">MRSTQTEPRAAAYDADTSRGPLALLLGSLGVATVLALSPLAEAGSHEHDHGQEQTQGDEHAHGDHQMDDQAHADGPAVQAYREANDRMHEGMMGGFTGDADVDFARGMIPHHQGAIDMANIVLEHGEDEALQQLAREIIDAQEEEIAFLEAWLEEHGH</sequence>
<reference evidence="3 4" key="1">
    <citation type="submission" date="2017-08" db="EMBL/GenBank/DDBJ databases">
        <title>Halomonas alkalisoli sp. nov., isolated from saline alkaline soil.</title>
        <authorList>
            <person name="Wang D."/>
            <person name="Zhang G."/>
        </authorList>
    </citation>
    <scope>NUCLEOTIDE SEQUENCE [LARGE SCALE GENOMIC DNA]</scope>
    <source>
        <strain evidence="3 4">WRN001</strain>
    </source>
</reference>
<dbReference type="Gene3D" id="1.20.1260.10">
    <property type="match status" value="1"/>
</dbReference>
<dbReference type="PANTHER" id="PTHR36933:SF1">
    <property type="entry name" value="SLL0788 PROTEIN"/>
    <property type="match status" value="1"/>
</dbReference>
<evidence type="ECO:0000259" key="2">
    <source>
        <dbReference type="Pfam" id="PF03713"/>
    </source>
</evidence>
<feature type="compositionally biased region" description="Basic and acidic residues" evidence="1">
    <location>
        <begin position="44"/>
        <end position="72"/>
    </location>
</feature>
<dbReference type="Proteomes" id="UP000217771">
    <property type="component" value="Unassembled WGS sequence"/>
</dbReference>
<feature type="region of interest" description="Disordered" evidence="1">
    <location>
        <begin position="43"/>
        <end position="76"/>
    </location>
</feature>
<protein>
    <submittedName>
        <fullName evidence="3">DUF305 domain-containing protein</fullName>
    </submittedName>
</protein>
<evidence type="ECO:0000313" key="4">
    <source>
        <dbReference type="Proteomes" id="UP000217771"/>
    </source>
</evidence>
<keyword evidence="4" id="KW-1185">Reference proteome</keyword>
<proteinExistence type="predicted"/>
<dbReference type="InterPro" id="IPR005183">
    <property type="entry name" value="DUF305_CopM-like"/>
</dbReference>
<dbReference type="PANTHER" id="PTHR36933">
    <property type="entry name" value="SLL0788 PROTEIN"/>
    <property type="match status" value="1"/>
</dbReference>
<organism evidence="3 4">
    <name type="scientific">Halomonas salipaludis</name>
    <dbReference type="NCBI Taxonomy" id="2032625"/>
    <lineage>
        <taxon>Bacteria</taxon>
        <taxon>Pseudomonadati</taxon>
        <taxon>Pseudomonadota</taxon>
        <taxon>Gammaproteobacteria</taxon>
        <taxon>Oceanospirillales</taxon>
        <taxon>Halomonadaceae</taxon>
        <taxon>Halomonas</taxon>
    </lineage>
</organism>
<accession>A0A2A2F1V5</accession>
<feature type="domain" description="DUF305" evidence="2">
    <location>
        <begin position="101"/>
        <end position="157"/>
    </location>
</feature>
<dbReference type="OrthoDB" id="8603558at2"/>